<evidence type="ECO:0000313" key="5">
    <source>
        <dbReference type="EMBL" id="EXJ73272.1"/>
    </source>
</evidence>
<feature type="compositionally biased region" description="Acidic residues" evidence="3">
    <location>
        <begin position="1526"/>
        <end position="1539"/>
    </location>
</feature>
<dbReference type="SUPFAM" id="SSF52540">
    <property type="entry name" value="P-loop containing nucleoside triphosphate hydrolases"/>
    <property type="match status" value="1"/>
</dbReference>
<dbReference type="EMBL" id="AMGX01000004">
    <property type="protein sequence ID" value="EXJ73272.1"/>
    <property type="molecule type" value="Genomic_DNA"/>
</dbReference>
<keyword evidence="1" id="KW-0677">Repeat</keyword>
<dbReference type="eggNOG" id="KOG2029">
    <property type="taxonomic scope" value="Eukaryota"/>
</dbReference>
<feature type="domain" description="Nephrocystin 3-like N-terminal" evidence="4">
    <location>
        <begin position="455"/>
        <end position="633"/>
    </location>
</feature>
<evidence type="ECO:0000256" key="3">
    <source>
        <dbReference type="SAM" id="MobiDB-lite"/>
    </source>
</evidence>
<dbReference type="SUPFAM" id="SSF53474">
    <property type="entry name" value="alpha/beta-Hydrolases"/>
    <property type="match status" value="1"/>
</dbReference>
<dbReference type="GeneID" id="19187762"/>
<comment type="caution">
    <text evidence="5">The sequence shown here is derived from an EMBL/GenBank/DDBJ whole genome shotgun (WGS) entry which is preliminary data.</text>
</comment>
<dbReference type="PROSITE" id="PS50088">
    <property type="entry name" value="ANK_REPEAT"/>
    <property type="match status" value="1"/>
</dbReference>
<dbReference type="InterPro" id="IPR027417">
    <property type="entry name" value="P-loop_NTPase"/>
</dbReference>
<feature type="region of interest" description="Disordered" evidence="3">
    <location>
        <begin position="1522"/>
        <end position="1568"/>
    </location>
</feature>
<gene>
    <name evidence="5" type="ORF">A1O5_03032</name>
</gene>
<dbReference type="InterPro" id="IPR056884">
    <property type="entry name" value="NPHP3-like_N"/>
</dbReference>
<dbReference type="Pfam" id="PF00023">
    <property type="entry name" value="Ank"/>
    <property type="match status" value="1"/>
</dbReference>
<dbReference type="RefSeq" id="XP_007741835.1">
    <property type="nucleotide sequence ID" value="XM_007743645.1"/>
</dbReference>
<dbReference type="InterPro" id="IPR036770">
    <property type="entry name" value="Ankyrin_rpt-contain_sf"/>
</dbReference>
<dbReference type="PANTHER" id="PTHR10039:SF5">
    <property type="entry name" value="NACHT DOMAIN-CONTAINING PROTEIN"/>
    <property type="match status" value="1"/>
</dbReference>
<dbReference type="OrthoDB" id="1658288at2759"/>
<keyword evidence="2" id="KW-0040">ANK repeat</keyword>
<organism evidence="5 6">
    <name type="scientific">Cladophialophora psammophila CBS 110553</name>
    <dbReference type="NCBI Taxonomy" id="1182543"/>
    <lineage>
        <taxon>Eukaryota</taxon>
        <taxon>Fungi</taxon>
        <taxon>Dikarya</taxon>
        <taxon>Ascomycota</taxon>
        <taxon>Pezizomycotina</taxon>
        <taxon>Eurotiomycetes</taxon>
        <taxon>Chaetothyriomycetidae</taxon>
        <taxon>Chaetothyriales</taxon>
        <taxon>Herpotrichiellaceae</taxon>
        <taxon>Cladophialophora</taxon>
    </lineage>
</organism>
<accession>W9WYI2</accession>
<sequence length="1652" mass="185317">MASRCRRPTYRVRQIPAHCAQFDEVARILSYVLDYRKGITVRSLASSIDSFESPPTKVATVAFEDLPQALHDAKDPGRSEWSFGNKIFSHNLIIDTHFQGFTVLNEVDVDHHLVDCIAISGLAGHAFGSWCAQDRSVDFMWPRDALPKRYPRMRVLMYGYDSRLPNSASFQSIPDISLGLVAKLRSVGLAEPSTKPILFLAHSLGGIVVKEALAQIANSSLEETWMPKFKCAIFFGVPNRGMKISHLLPMVQHQPNEPLVKSLAEGSPYLEGLDAQFCGISSMRNIEIVSIYETQKSLTPKLLSNGQWKKDGPHEILVQLDSAIQRGTRPENKYPVDKDHSSLVKFNETEADLSAVLFFMRSLYHTLQRRSDGITVGQHVNVLPQHDPATAQASETAMPSNYLAHDQKQRIRTQPFPFAFPYCAYLHAVQSVLDSIFLEDTVYRYSVVEKAHETTLDWIFLKPDLGMMHWLQWGRGIFWISGKPGSGKSTAMKHIYQRHVGSQRSPSNTITPQEVVAQFFFFQRGSIIQKSFEGLLRSLLHQILSKIGLLTEKIFSEWFEPNVNNVQRWSLNSLDRVWDRLIEQKCVPLNIILFLDALDEFDGPAEKVAMFVKRTARGSPGSQTRIRICCASRPWDVFSDHFKSCQTFNMEDHTEADIRRYVIDTISTHEAMKPWFQSTIQAERQPIYDLISEILQQAQGVFIWVKLVLQDLLESRTGGADIDELRQTIRSLPHELEDLYQALMGRIQKPGFSEETYAMLEILVRSPEPLELRQFVCILRCATASNLEHGVQRLQQLGQELSSSEVDTFRRRLRSHCGGLVEIVARRQETNTSRNQLYNAPEVNVLAHDSLGTRATSATGEKRKEFATCTRPSNSPHVRTTTSKSDALMPSITHLPSKIPPASPQPLQHLGAAHIRSPFKPLGPPFPPSSGGPPCPPSQTYPFCPAVPSGNLVSGLSPPGHVQWVGEPNKEPNHGFPLHASFPINASASTGTLPNTCGHGYYLPAPVNLVPNPCGHGYYLPAPVNLVPNPCGHGYYLPAPVNLVPNSCGHGYYYLPAPVNLVPNPCGHGHCLPAPIWSTVPPSHCGYHPSRPYARLGTGQSINGIQHAQRSNSMREHEQGLEQGLDQARGYPPEVHHSPVGGQQNEEPHLPCMRSSGPLLTQDLSHSNRDIQAYEKDPVYIVQLMHQTVKDFVTRPGFKASLSIDRNFTKYENGHSFFAKFGLTLIASSVETTQAHSNSRIPWLTKIIADNLFSLCANSFHNAERTTGFSQSGLLDSIDDAQFQSFFSQQRYDDDEEYRALNDYRPRRWPIDSRLSFAAILRMPIYLRSRLLQNSAAPASGKVPILHSIVEKFHHSQCFNPVQVTKMMLQHGASVHDTFENLTVFQSLFRIIDPTIDPVPYSSYFGQLAKLLLENGSDPNCDIFYLADNLEWFRDDPEAYTSKVLHLVLGSSDMVRLLLEHGADVNGRNGQGETPLDVMVRWSAEFCVNGYGTDDEQLKSAIALIKAGAKVTMRSFKWKMFPREQNEDEDEDEDEDDSTHEEASAVQKTAAGEQHDSGAQERQTEKQVLQSENMAINGGPPSIDGTTQSDVAILRSRHFVRKRDIEFLMEELESCDDGLKIRDVVAELLLRDTPTPEQRAETYPRLGITAWQ</sequence>
<dbReference type="Gene3D" id="3.40.50.1820">
    <property type="entry name" value="alpha/beta hydrolase"/>
    <property type="match status" value="1"/>
</dbReference>
<dbReference type="InterPro" id="IPR002110">
    <property type="entry name" value="Ankyrin_rpt"/>
</dbReference>
<feature type="compositionally biased region" description="Polar residues" evidence="3">
    <location>
        <begin position="870"/>
        <end position="884"/>
    </location>
</feature>
<proteinExistence type="predicted"/>
<dbReference type="Pfam" id="PF24883">
    <property type="entry name" value="NPHP3_N"/>
    <property type="match status" value="1"/>
</dbReference>
<name>W9WYI2_9EURO</name>
<feature type="repeat" description="ANK" evidence="2">
    <location>
        <begin position="1450"/>
        <end position="1470"/>
    </location>
</feature>
<evidence type="ECO:0000259" key="4">
    <source>
        <dbReference type="Pfam" id="PF24883"/>
    </source>
</evidence>
<feature type="region of interest" description="Disordered" evidence="3">
    <location>
        <begin position="856"/>
        <end position="884"/>
    </location>
</feature>
<dbReference type="InterPro" id="IPR029058">
    <property type="entry name" value="AB_hydrolase_fold"/>
</dbReference>
<dbReference type="Gene3D" id="1.25.40.20">
    <property type="entry name" value="Ankyrin repeat-containing domain"/>
    <property type="match status" value="1"/>
</dbReference>
<feature type="compositionally biased region" description="Basic and acidic residues" evidence="3">
    <location>
        <begin position="1553"/>
        <end position="1565"/>
    </location>
</feature>
<dbReference type="PANTHER" id="PTHR10039">
    <property type="entry name" value="AMELOGENIN"/>
    <property type="match status" value="1"/>
</dbReference>
<dbReference type="Proteomes" id="UP000019471">
    <property type="component" value="Unassembled WGS sequence"/>
</dbReference>
<evidence type="ECO:0000256" key="1">
    <source>
        <dbReference type="ARBA" id="ARBA00022737"/>
    </source>
</evidence>
<protein>
    <recommendedName>
        <fullName evidence="4">Nephrocystin 3-like N-terminal domain-containing protein</fullName>
    </recommendedName>
</protein>
<keyword evidence="6" id="KW-1185">Reference proteome</keyword>
<reference evidence="5 6" key="1">
    <citation type="submission" date="2013-03" db="EMBL/GenBank/DDBJ databases">
        <title>The Genome Sequence of Cladophialophora psammophila CBS 110553.</title>
        <authorList>
            <consortium name="The Broad Institute Genomics Platform"/>
            <person name="Cuomo C."/>
            <person name="de Hoog S."/>
            <person name="Gorbushina A."/>
            <person name="Walker B."/>
            <person name="Young S.K."/>
            <person name="Zeng Q."/>
            <person name="Gargeya S."/>
            <person name="Fitzgerald M."/>
            <person name="Haas B."/>
            <person name="Abouelleil A."/>
            <person name="Allen A.W."/>
            <person name="Alvarado L."/>
            <person name="Arachchi H.M."/>
            <person name="Berlin A.M."/>
            <person name="Chapman S.B."/>
            <person name="Gainer-Dewar J."/>
            <person name="Goldberg J."/>
            <person name="Griggs A."/>
            <person name="Gujja S."/>
            <person name="Hansen M."/>
            <person name="Howarth C."/>
            <person name="Imamovic A."/>
            <person name="Ireland A."/>
            <person name="Larimer J."/>
            <person name="McCowan C."/>
            <person name="Murphy C."/>
            <person name="Pearson M."/>
            <person name="Poon T.W."/>
            <person name="Priest M."/>
            <person name="Roberts A."/>
            <person name="Saif S."/>
            <person name="Shea T."/>
            <person name="Sisk P."/>
            <person name="Sykes S."/>
            <person name="Wortman J."/>
            <person name="Nusbaum C."/>
            <person name="Birren B."/>
        </authorList>
    </citation>
    <scope>NUCLEOTIDE SEQUENCE [LARGE SCALE GENOMIC DNA]</scope>
    <source>
        <strain evidence="5 6">CBS 110553</strain>
    </source>
</reference>
<dbReference type="Gene3D" id="3.40.50.300">
    <property type="entry name" value="P-loop containing nucleotide triphosphate hydrolases"/>
    <property type="match status" value="1"/>
</dbReference>
<dbReference type="SUPFAM" id="SSF48403">
    <property type="entry name" value="Ankyrin repeat"/>
    <property type="match status" value="1"/>
</dbReference>
<evidence type="ECO:0000313" key="6">
    <source>
        <dbReference type="Proteomes" id="UP000019471"/>
    </source>
</evidence>
<dbReference type="HOGENOM" id="CLU_242428_0_0_1"/>
<evidence type="ECO:0000256" key="2">
    <source>
        <dbReference type="PROSITE-ProRule" id="PRU00023"/>
    </source>
</evidence>